<feature type="region of interest" description="Disordered" evidence="1">
    <location>
        <begin position="149"/>
        <end position="185"/>
    </location>
</feature>
<feature type="region of interest" description="Disordered" evidence="1">
    <location>
        <begin position="220"/>
        <end position="239"/>
    </location>
</feature>
<organism evidence="2 3">
    <name type="scientific">Porphyridium purpureum</name>
    <name type="common">Red alga</name>
    <name type="synonym">Porphyridium cruentum</name>
    <dbReference type="NCBI Taxonomy" id="35688"/>
    <lineage>
        <taxon>Eukaryota</taxon>
        <taxon>Rhodophyta</taxon>
        <taxon>Bangiophyceae</taxon>
        <taxon>Porphyridiales</taxon>
        <taxon>Porphyridiaceae</taxon>
        <taxon>Porphyridium</taxon>
    </lineage>
</organism>
<dbReference type="OrthoDB" id="6040at2759"/>
<reference evidence="3" key="1">
    <citation type="journal article" date="2019" name="Nat. Commun.">
        <title>Expansion of phycobilisome linker gene families in mesophilic red algae.</title>
        <authorList>
            <person name="Lee J."/>
            <person name="Kim D."/>
            <person name="Bhattacharya D."/>
            <person name="Yoon H.S."/>
        </authorList>
    </citation>
    <scope>NUCLEOTIDE SEQUENCE [LARGE SCALE GENOMIC DNA]</scope>
    <source>
        <strain evidence="3">CCMP 1328</strain>
    </source>
</reference>
<dbReference type="Proteomes" id="UP000324585">
    <property type="component" value="Unassembled WGS sequence"/>
</dbReference>
<feature type="compositionally biased region" description="Polar residues" evidence="1">
    <location>
        <begin position="230"/>
        <end position="239"/>
    </location>
</feature>
<keyword evidence="3" id="KW-1185">Reference proteome</keyword>
<evidence type="ECO:0000256" key="1">
    <source>
        <dbReference type="SAM" id="MobiDB-lite"/>
    </source>
</evidence>
<feature type="region of interest" description="Disordered" evidence="1">
    <location>
        <begin position="84"/>
        <end position="121"/>
    </location>
</feature>
<sequence>MLVHGATRGDGEGKAYRTAAAVPLSPSSMEPYPQQHGASRTAHFPVVQGRDSVIPGQQPLHAVGFSGASRLGTWGAATAATNECNRGPSTSAPTYKNSPTPASFGGTPTSLDSLEHKRAPTGAPVFGSYHAGGDPTQAVMLGGVGSLQDEQLARQPSQQEQQLSSAFQDRARSRERDRGRPLRMQDLVNEEDDDRFLPMEEDDDTFRSVRWRGYQGVSSLRENAFPDGPSSRTSLPPVSALSANSQSYCTGAPESFGGVGPTHADGPRSNNSNYYSQQLLALGTLALNDSQHQSYSAAPRPAPSPQSYSHMPTNYFVAPAAVSAYPTQAQQQPLQPAYMHGVPPSVPETPPRSTNSIHSMPAQSYGIRKSLNTPRSMSRAAERAALVSSLPSPRRKQPSDSLGSLDTNVHHGTPIITMERPSSSNASFELSGPSSSNGSKPAMRKCYIGAKSSQFCHVCRRSNKAEFALCSNLTDGSCRKVVCDRCFCRYGWSWQEYQDNPGTWKCAHCLELCPPKASCHLYSRINAGRAQKKEAKENIKAAGSTTAAAQIDNHQRRPHH</sequence>
<feature type="region of interest" description="Disordered" evidence="1">
    <location>
        <begin position="337"/>
        <end position="439"/>
    </location>
</feature>
<proteinExistence type="predicted"/>
<evidence type="ECO:0008006" key="4">
    <source>
        <dbReference type="Google" id="ProtNLM"/>
    </source>
</evidence>
<feature type="compositionally biased region" description="Polar residues" evidence="1">
    <location>
        <begin position="420"/>
        <end position="439"/>
    </location>
</feature>
<feature type="compositionally biased region" description="Polar residues" evidence="1">
    <location>
        <begin position="154"/>
        <end position="167"/>
    </location>
</feature>
<feature type="compositionally biased region" description="Basic and acidic residues" evidence="1">
    <location>
        <begin position="169"/>
        <end position="180"/>
    </location>
</feature>
<evidence type="ECO:0000313" key="2">
    <source>
        <dbReference type="EMBL" id="KAA8494888.1"/>
    </source>
</evidence>
<dbReference type="AlphaFoldDB" id="A0A5J4YUL8"/>
<name>A0A5J4YUL8_PORPP</name>
<gene>
    <name evidence="2" type="ORF">FVE85_3129</name>
</gene>
<feature type="compositionally biased region" description="Polar residues" evidence="1">
    <location>
        <begin position="351"/>
        <end position="362"/>
    </location>
</feature>
<feature type="compositionally biased region" description="Polar residues" evidence="1">
    <location>
        <begin position="84"/>
        <end position="112"/>
    </location>
</feature>
<dbReference type="EMBL" id="VRMN01000004">
    <property type="protein sequence ID" value="KAA8494888.1"/>
    <property type="molecule type" value="Genomic_DNA"/>
</dbReference>
<protein>
    <recommendedName>
        <fullName evidence="4">Zinc-finger domain-containing protein</fullName>
    </recommendedName>
</protein>
<feature type="region of interest" description="Disordered" evidence="1">
    <location>
        <begin position="536"/>
        <end position="560"/>
    </location>
</feature>
<accession>A0A5J4YUL8</accession>
<comment type="caution">
    <text evidence="2">The sequence shown here is derived from an EMBL/GenBank/DDBJ whole genome shotgun (WGS) entry which is preliminary data.</text>
</comment>
<evidence type="ECO:0000313" key="3">
    <source>
        <dbReference type="Proteomes" id="UP000324585"/>
    </source>
</evidence>